<dbReference type="GO" id="GO:0003824">
    <property type="term" value="F:catalytic activity"/>
    <property type="evidence" value="ECO:0007669"/>
    <property type="project" value="InterPro"/>
</dbReference>
<dbReference type="InterPro" id="IPR007197">
    <property type="entry name" value="rSAM"/>
</dbReference>
<dbReference type="EMBL" id="QNBE01000048">
    <property type="protein sequence ID" value="RKX70184.1"/>
    <property type="molecule type" value="Genomic_DNA"/>
</dbReference>
<dbReference type="SUPFAM" id="SSF102114">
    <property type="entry name" value="Radical SAM enzymes"/>
    <property type="match status" value="1"/>
</dbReference>
<sequence length="307" mass="35322">MGNRTIYGPVPSRRLGYSLGIDPIPYKTCSFDCIYCQLGRTTKKTIRRREYIPTSKVIGELEEILARESTIDYITFSGSGEPTLNSQIGRMIRAVKYITSIPVAVITNGSLLTLRSVREELRIADLVIPSLDAGREQTFQKINRPHARIGLKNVIDGLIQFRDVYPGRIHLEIMLVRDVNDTEEEIDRIKELTEDLKPDLIELNTVYRPPQEIAVRPVSKRRLTQIRQKLGAKCKIVAPFRRRGRAYREDINELIREILKRRPATIEDIAKTSGLNPSMVIKYIDQLIKLGEIRIVRFRATRYYAID</sequence>
<evidence type="ECO:0000256" key="6">
    <source>
        <dbReference type="ARBA" id="ARBA00023014"/>
    </source>
</evidence>
<keyword evidence="6" id="KW-0411">Iron-sulfur</keyword>
<dbReference type="SFLD" id="SFLDS00029">
    <property type="entry name" value="Radical_SAM"/>
    <property type="match status" value="1"/>
</dbReference>
<proteinExistence type="predicted"/>
<evidence type="ECO:0000259" key="7">
    <source>
        <dbReference type="PROSITE" id="PS51918"/>
    </source>
</evidence>
<dbReference type="InterPro" id="IPR058240">
    <property type="entry name" value="rSAM_sf"/>
</dbReference>
<dbReference type="Gene3D" id="3.20.20.70">
    <property type="entry name" value="Aldolase class I"/>
    <property type="match status" value="1"/>
</dbReference>
<dbReference type="AlphaFoldDB" id="A0A660SHA9"/>
<keyword evidence="4" id="KW-0479">Metal-binding</keyword>
<evidence type="ECO:0000256" key="2">
    <source>
        <dbReference type="ARBA" id="ARBA00022485"/>
    </source>
</evidence>
<dbReference type="Proteomes" id="UP000268469">
    <property type="component" value="Unassembled WGS sequence"/>
</dbReference>
<reference evidence="8 9" key="1">
    <citation type="submission" date="2018-06" db="EMBL/GenBank/DDBJ databases">
        <title>Extensive metabolic versatility and redundancy in microbially diverse, dynamic hydrothermal sediments.</title>
        <authorList>
            <person name="Dombrowski N."/>
            <person name="Teske A."/>
            <person name="Baker B.J."/>
        </authorList>
    </citation>
    <scope>NUCLEOTIDE SEQUENCE [LARGE SCALE GENOMIC DNA]</scope>
    <source>
        <strain evidence="8">B36_G15</strain>
    </source>
</reference>
<evidence type="ECO:0000313" key="8">
    <source>
        <dbReference type="EMBL" id="RKX70184.1"/>
    </source>
</evidence>
<dbReference type="PROSITE" id="PS51918">
    <property type="entry name" value="RADICAL_SAM"/>
    <property type="match status" value="1"/>
</dbReference>
<dbReference type="PANTHER" id="PTHR43787">
    <property type="entry name" value="FEMO COFACTOR BIOSYNTHESIS PROTEIN NIFB-RELATED"/>
    <property type="match status" value="1"/>
</dbReference>
<comment type="caution">
    <text evidence="8">The sequence shown here is derived from an EMBL/GenBank/DDBJ whole genome shotgun (WGS) entry which is preliminary data.</text>
</comment>
<dbReference type="GO" id="GO:0046872">
    <property type="term" value="F:metal ion binding"/>
    <property type="evidence" value="ECO:0007669"/>
    <property type="project" value="UniProtKB-KW"/>
</dbReference>
<dbReference type="CDD" id="cd01335">
    <property type="entry name" value="Radical_SAM"/>
    <property type="match status" value="1"/>
</dbReference>
<protein>
    <submittedName>
        <fullName evidence="8">Radical SAM protein</fullName>
    </submittedName>
</protein>
<dbReference type="GO" id="GO:0051539">
    <property type="term" value="F:4 iron, 4 sulfur cluster binding"/>
    <property type="evidence" value="ECO:0007669"/>
    <property type="project" value="UniProtKB-KW"/>
</dbReference>
<dbReference type="InterPro" id="IPR013785">
    <property type="entry name" value="Aldolase_TIM"/>
</dbReference>
<accession>A0A660SHA9</accession>
<evidence type="ECO:0000256" key="1">
    <source>
        <dbReference type="ARBA" id="ARBA00001966"/>
    </source>
</evidence>
<dbReference type="SFLD" id="SFLDG01083">
    <property type="entry name" value="Uncharacterised_Radical_SAM_Su"/>
    <property type="match status" value="1"/>
</dbReference>
<keyword evidence="3" id="KW-0949">S-adenosyl-L-methionine</keyword>
<organism evidence="8 9">
    <name type="scientific">candidate division WOR-3 bacterium</name>
    <dbReference type="NCBI Taxonomy" id="2052148"/>
    <lineage>
        <taxon>Bacteria</taxon>
        <taxon>Bacteria division WOR-3</taxon>
    </lineage>
</organism>
<feature type="domain" description="Radical SAM core" evidence="7">
    <location>
        <begin position="11"/>
        <end position="233"/>
    </location>
</feature>
<gene>
    <name evidence="8" type="ORF">DRP53_05880</name>
</gene>
<keyword evidence="2" id="KW-0004">4Fe-4S</keyword>
<comment type="cofactor">
    <cofactor evidence="1">
        <name>[4Fe-4S] cluster</name>
        <dbReference type="ChEBI" id="CHEBI:49883"/>
    </cofactor>
</comment>
<dbReference type="PANTHER" id="PTHR43787:SF11">
    <property type="entry name" value="UPF0026 PROTEIN SLR1464"/>
    <property type="match status" value="1"/>
</dbReference>
<name>A0A660SHA9_UNCW3</name>
<dbReference type="InterPro" id="IPR040084">
    <property type="entry name" value="GTPase_Obg"/>
</dbReference>
<dbReference type="InterPro" id="IPR036390">
    <property type="entry name" value="WH_DNA-bd_sf"/>
</dbReference>
<evidence type="ECO:0000256" key="4">
    <source>
        <dbReference type="ARBA" id="ARBA00022723"/>
    </source>
</evidence>
<keyword evidence="5" id="KW-0408">Iron</keyword>
<dbReference type="Pfam" id="PF04055">
    <property type="entry name" value="Radical_SAM"/>
    <property type="match status" value="1"/>
</dbReference>
<evidence type="ECO:0000256" key="3">
    <source>
        <dbReference type="ARBA" id="ARBA00022691"/>
    </source>
</evidence>
<evidence type="ECO:0000313" key="9">
    <source>
        <dbReference type="Proteomes" id="UP000268469"/>
    </source>
</evidence>
<evidence type="ECO:0000256" key="5">
    <source>
        <dbReference type="ARBA" id="ARBA00023004"/>
    </source>
</evidence>
<dbReference type="SUPFAM" id="SSF46785">
    <property type="entry name" value="Winged helix' DNA-binding domain"/>
    <property type="match status" value="1"/>
</dbReference>